<keyword evidence="3" id="KW-1185">Reference proteome</keyword>
<dbReference type="eggNOG" id="ENOG502SKVE">
    <property type="taxonomic scope" value="Eukaryota"/>
</dbReference>
<dbReference type="GeneID" id="19272191"/>
<dbReference type="Proteomes" id="UP000030651">
    <property type="component" value="Unassembled WGS sequence"/>
</dbReference>
<dbReference type="HOGENOM" id="CLU_042538_3_1_1"/>
<sequence length="349" mass="39997">MLVEDVYKSLQGQKLAIPDLRPVYSNWKTAVNIHYPKLVTEINTYLDKWVTEEAVREAYKKADLAFLPSRLKTMGLFTAAVFVMDDSIDKEFSGAEDDYAADYVAADELRKDCVAFMREQLRQSTKRPFEPTPAPKEISGFSEVAKALLKSDPRQVQLPMLAKDLEDFIEGSAPEQAFKLRGSLPTVEEYWSFRHFVGCVLCYSTLHQYVADTNLPMELAWSEEVMAMRTETSFQPCVCNDLFSLKKEICERSVTNLIPIMMAHSQKSLDEVMSELIGQLYASAERFDAAAAALRTKGQRYEPAVQSQLERFIQTFETFQTGCFTFYVRSRRFKILDFKKEDESFVIPL</sequence>
<dbReference type="KEGG" id="pfy:PFICI_07178"/>
<dbReference type="OMA" id="LNRHHEH"/>
<evidence type="ECO:0000256" key="1">
    <source>
        <dbReference type="ARBA" id="ARBA00006333"/>
    </source>
</evidence>
<comment type="similarity">
    <text evidence="1">Belongs to the terpene synthase family.</text>
</comment>
<dbReference type="AlphaFoldDB" id="W3XAI8"/>
<dbReference type="Pfam" id="PF19086">
    <property type="entry name" value="Terpene_syn_C_2"/>
    <property type="match status" value="1"/>
</dbReference>
<protein>
    <submittedName>
        <fullName evidence="2">Uncharacterized protein</fullName>
    </submittedName>
</protein>
<evidence type="ECO:0000313" key="3">
    <source>
        <dbReference type="Proteomes" id="UP000030651"/>
    </source>
</evidence>
<proteinExistence type="inferred from homology"/>
<name>W3XAI8_PESFW</name>
<reference evidence="3" key="1">
    <citation type="journal article" date="2015" name="BMC Genomics">
        <title>Genomic and transcriptomic analysis of the endophytic fungus Pestalotiopsis fici reveals its lifestyle and high potential for synthesis of natural products.</title>
        <authorList>
            <person name="Wang X."/>
            <person name="Zhang X."/>
            <person name="Liu L."/>
            <person name="Xiang M."/>
            <person name="Wang W."/>
            <person name="Sun X."/>
            <person name="Che Y."/>
            <person name="Guo L."/>
            <person name="Liu G."/>
            <person name="Guo L."/>
            <person name="Wang C."/>
            <person name="Yin W.B."/>
            <person name="Stadler M."/>
            <person name="Zhang X."/>
            <person name="Liu X."/>
        </authorList>
    </citation>
    <scope>NUCLEOTIDE SEQUENCE [LARGE SCALE GENOMIC DNA]</scope>
    <source>
        <strain evidence="3">W106-1 / CGMCC3.15140</strain>
    </source>
</reference>
<dbReference type="GO" id="GO:0010333">
    <property type="term" value="F:terpene synthase activity"/>
    <property type="evidence" value="ECO:0007669"/>
    <property type="project" value="InterPro"/>
</dbReference>
<dbReference type="GO" id="GO:0008299">
    <property type="term" value="P:isoprenoid biosynthetic process"/>
    <property type="evidence" value="ECO:0007669"/>
    <property type="project" value="UniProtKB-ARBA"/>
</dbReference>
<evidence type="ECO:0000313" key="2">
    <source>
        <dbReference type="EMBL" id="ETS82176.1"/>
    </source>
</evidence>
<dbReference type="SUPFAM" id="SSF48576">
    <property type="entry name" value="Terpenoid synthases"/>
    <property type="match status" value="1"/>
</dbReference>
<dbReference type="SFLD" id="SFLDG01020">
    <property type="entry name" value="Terpene_Cyclase_Like_2"/>
    <property type="match status" value="1"/>
</dbReference>
<dbReference type="InterPro" id="IPR034686">
    <property type="entry name" value="Terpene_cyclase-like_2"/>
</dbReference>
<dbReference type="Gene3D" id="1.10.600.10">
    <property type="entry name" value="Farnesyl Diphosphate Synthase"/>
    <property type="match status" value="1"/>
</dbReference>
<organism evidence="2 3">
    <name type="scientific">Pestalotiopsis fici (strain W106-1 / CGMCC3.15140)</name>
    <dbReference type="NCBI Taxonomy" id="1229662"/>
    <lineage>
        <taxon>Eukaryota</taxon>
        <taxon>Fungi</taxon>
        <taxon>Dikarya</taxon>
        <taxon>Ascomycota</taxon>
        <taxon>Pezizomycotina</taxon>
        <taxon>Sordariomycetes</taxon>
        <taxon>Xylariomycetidae</taxon>
        <taxon>Amphisphaeriales</taxon>
        <taxon>Sporocadaceae</taxon>
        <taxon>Pestalotiopsis</taxon>
    </lineage>
</organism>
<gene>
    <name evidence="2" type="ORF">PFICI_07178</name>
</gene>
<dbReference type="InterPro" id="IPR008949">
    <property type="entry name" value="Isoprenoid_synthase_dom_sf"/>
</dbReference>
<dbReference type="InParanoid" id="W3XAI8"/>
<dbReference type="OrthoDB" id="2861623at2759"/>
<dbReference type="RefSeq" id="XP_007833950.1">
    <property type="nucleotide sequence ID" value="XM_007835759.1"/>
</dbReference>
<accession>W3XAI8</accession>
<dbReference type="EMBL" id="KI912112">
    <property type="protein sequence ID" value="ETS82176.1"/>
    <property type="molecule type" value="Genomic_DNA"/>
</dbReference>
<dbReference type="SFLD" id="SFLDS00005">
    <property type="entry name" value="Isoprenoid_Synthase_Type_I"/>
    <property type="match status" value="1"/>
</dbReference>